<sequence length="99" mass="10432">MKISATSSGGFAGLREHYEIDTRAHPAGQALEAALAGCGFFSAPPASDQAGSEALGADIAQWRITVESPDSQHTITFAEDGSEETTRWQQLVAKIRANA</sequence>
<dbReference type="AlphaFoldDB" id="A0A1A7C5I2"/>
<dbReference type="RefSeq" id="WP_065307362.1">
    <property type="nucleotide sequence ID" value="NZ_LOCQ01000050.1"/>
</dbReference>
<dbReference type="STRING" id="1747903.ASR47_101375"/>
<dbReference type="EMBL" id="LOCQ01000050">
    <property type="protein sequence ID" value="OBV40020.1"/>
    <property type="molecule type" value="Genomic_DNA"/>
</dbReference>
<dbReference type="Pfam" id="PF20242">
    <property type="entry name" value="Emfourin"/>
    <property type="match status" value="1"/>
</dbReference>
<proteinExistence type="predicted"/>
<keyword evidence="2" id="KW-1185">Reference proteome</keyword>
<accession>A0A1A7C5I2</accession>
<evidence type="ECO:0000313" key="1">
    <source>
        <dbReference type="EMBL" id="OBV40020.1"/>
    </source>
</evidence>
<comment type="caution">
    <text evidence="1">The sequence shown here is derived from an EMBL/GenBank/DDBJ whole genome shotgun (WGS) entry which is preliminary data.</text>
</comment>
<evidence type="ECO:0000313" key="2">
    <source>
        <dbReference type="Proteomes" id="UP000092713"/>
    </source>
</evidence>
<dbReference type="InterPro" id="IPR049457">
    <property type="entry name" value="Emfourin"/>
</dbReference>
<protein>
    <submittedName>
        <fullName evidence="1">Uncharacterized protein</fullName>
    </submittedName>
</protein>
<name>A0A1A7C5I2_9BURK</name>
<reference evidence="1 2" key="1">
    <citation type="submission" date="2016-04" db="EMBL/GenBank/DDBJ databases">
        <title>Draft genome sequence of Janthinobacterium psychrotolerans sp. nov., isolated from freshwater sediments in Denmark.</title>
        <authorList>
            <person name="Gong X."/>
            <person name="Skrivergaard S."/>
            <person name="Korsgaard B.S."/>
            <person name="Schreiber L."/>
            <person name="Marshall I.P."/>
            <person name="Finster K."/>
            <person name="Schramm A."/>
        </authorList>
    </citation>
    <scope>NUCLEOTIDE SEQUENCE [LARGE SCALE GENOMIC DNA]</scope>
    <source>
        <strain evidence="1 2">S3-2</strain>
    </source>
</reference>
<dbReference type="Proteomes" id="UP000092713">
    <property type="component" value="Unassembled WGS sequence"/>
</dbReference>
<organism evidence="1 2">
    <name type="scientific">Janthinobacterium psychrotolerans</name>
    <dbReference type="NCBI Taxonomy" id="1747903"/>
    <lineage>
        <taxon>Bacteria</taxon>
        <taxon>Pseudomonadati</taxon>
        <taxon>Pseudomonadota</taxon>
        <taxon>Betaproteobacteria</taxon>
        <taxon>Burkholderiales</taxon>
        <taxon>Oxalobacteraceae</taxon>
        <taxon>Janthinobacterium</taxon>
    </lineage>
</organism>
<dbReference type="OrthoDB" id="8705566at2"/>
<gene>
    <name evidence="1" type="ORF">ASR47_101375</name>
</gene>